<organism evidence="3 4">
    <name type="scientific">Streptomyces hazeniae</name>
    <dbReference type="NCBI Taxonomy" id="3075538"/>
    <lineage>
        <taxon>Bacteria</taxon>
        <taxon>Bacillati</taxon>
        <taxon>Actinomycetota</taxon>
        <taxon>Actinomycetes</taxon>
        <taxon>Kitasatosporales</taxon>
        <taxon>Streptomycetaceae</taxon>
        <taxon>Streptomyces</taxon>
    </lineage>
</organism>
<evidence type="ECO:0000313" key="4">
    <source>
        <dbReference type="Proteomes" id="UP001183414"/>
    </source>
</evidence>
<feature type="transmembrane region" description="Helical" evidence="2">
    <location>
        <begin position="161"/>
        <end position="182"/>
    </location>
</feature>
<evidence type="ECO:0000313" key="3">
    <source>
        <dbReference type="EMBL" id="MDT0378989.1"/>
    </source>
</evidence>
<dbReference type="RefSeq" id="WP_311672807.1">
    <property type="nucleotide sequence ID" value="NZ_JAVREQ010000006.1"/>
</dbReference>
<proteinExistence type="predicted"/>
<feature type="region of interest" description="Disordered" evidence="1">
    <location>
        <begin position="80"/>
        <end position="104"/>
    </location>
</feature>
<accession>A0ABU2NPT3</accession>
<gene>
    <name evidence="3" type="ORF">RM572_09420</name>
</gene>
<keyword evidence="2" id="KW-0812">Transmembrane</keyword>
<dbReference type="InterPro" id="IPR035214">
    <property type="entry name" value="DUF5324"/>
</dbReference>
<name>A0ABU2NPT3_9ACTN</name>
<keyword evidence="2" id="KW-1133">Transmembrane helix</keyword>
<keyword evidence="4" id="KW-1185">Reference proteome</keyword>
<keyword evidence="2" id="KW-0472">Membrane</keyword>
<reference evidence="4" key="1">
    <citation type="submission" date="2023-07" db="EMBL/GenBank/DDBJ databases">
        <title>30 novel species of actinomycetes from the DSMZ collection.</title>
        <authorList>
            <person name="Nouioui I."/>
        </authorList>
    </citation>
    <scope>NUCLEOTIDE SEQUENCE [LARGE SCALE GENOMIC DNA]</scope>
    <source>
        <strain evidence="4">DSM 42041</strain>
    </source>
</reference>
<protein>
    <submittedName>
        <fullName evidence="3">DUF5324 family protein</fullName>
    </submittedName>
</protein>
<feature type="region of interest" description="Disordered" evidence="1">
    <location>
        <begin position="211"/>
        <end position="230"/>
    </location>
</feature>
<dbReference type="Pfam" id="PF17258">
    <property type="entry name" value="DUF5324"/>
    <property type="match status" value="1"/>
</dbReference>
<dbReference type="EMBL" id="JAVREQ010000006">
    <property type="protein sequence ID" value="MDT0378989.1"/>
    <property type="molecule type" value="Genomic_DNA"/>
</dbReference>
<evidence type="ECO:0000256" key="1">
    <source>
        <dbReference type="SAM" id="MobiDB-lite"/>
    </source>
</evidence>
<comment type="caution">
    <text evidence="3">The sequence shown here is derived from an EMBL/GenBank/DDBJ whole genome shotgun (WGS) entry which is preliminary data.</text>
</comment>
<evidence type="ECO:0000256" key="2">
    <source>
        <dbReference type="SAM" id="Phobius"/>
    </source>
</evidence>
<sequence>MTRIDSARAAADSAIESVRHAAEAVAPYAESARDNASHYAHEAGAYLGPRVSSAAHQARSAARDNYDAHVVPRLAKARKSLPPEVDKAATHAAKRTRKAAQQANDYARPHLEQARAAAAPAGREAASRSTAAFAAVRYGVSARDIEKLARRRSRRAGAGRFAKRLAVLGLLAGGAYAAWRWWDKQANPDWLVEPPPPTEVIDEEMAAMDEADRAVLDPEVEAKQRDEDAR</sequence>
<dbReference type="Proteomes" id="UP001183414">
    <property type="component" value="Unassembled WGS sequence"/>
</dbReference>